<dbReference type="InterPro" id="IPR001594">
    <property type="entry name" value="Palmitoyltrfase_DHHC"/>
</dbReference>
<dbReference type="SUPFAM" id="SSF48403">
    <property type="entry name" value="Ankyrin repeat"/>
    <property type="match status" value="1"/>
</dbReference>
<evidence type="ECO:0000256" key="4">
    <source>
        <dbReference type="ARBA" id="ARBA00022989"/>
    </source>
</evidence>
<dbReference type="Pfam" id="PF01529">
    <property type="entry name" value="DHHC"/>
    <property type="match status" value="1"/>
</dbReference>
<evidence type="ECO:0000256" key="7">
    <source>
        <dbReference type="PROSITE-ProRule" id="PRU00023"/>
    </source>
</evidence>
<keyword evidence="8" id="KW-0808">Transferase</keyword>
<evidence type="ECO:0000313" key="10">
    <source>
        <dbReference type="EMBL" id="CAB3267899.1"/>
    </source>
</evidence>
<feature type="transmembrane region" description="Helical" evidence="8">
    <location>
        <begin position="339"/>
        <end position="357"/>
    </location>
</feature>
<dbReference type="PROSITE" id="PS50297">
    <property type="entry name" value="ANK_REP_REGION"/>
    <property type="match status" value="3"/>
</dbReference>
<feature type="repeat" description="ANK" evidence="7">
    <location>
        <begin position="108"/>
        <end position="140"/>
    </location>
</feature>
<comment type="similarity">
    <text evidence="8">Belongs to the DHHC palmitoyltransferase family.</text>
</comment>
<dbReference type="PANTHER" id="PTHR24161:SF85">
    <property type="entry name" value="PALMITOYLTRANSFERASE HIP14"/>
    <property type="match status" value="1"/>
</dbReference>
<evidence type="ECO:0000259" key="9">
    <source>
        <dbReference type="Pfam" id="PF01529"/>
    </source>
</evidence>
<dbReference type="EMBL" id="LR792037">
    <property type="protein sequence ID" value="CAB3267899.1"/>
    <property type="molecule type" value="mRNA"/>
</dbReference>
<reference evidence="10" key="1">
    <citation type="submission" date="2020-04" db="EMBL/GenBank/DDBJ databases">
        <authorList>
            <person name="Neveu A P."/>
        </authorList>
    </citation>
    <scope>NUCLEOTIDE SEQUENCE</scope>
    <source>
        <tissue evidence="10">Whole embryo</tissue>
    </source>
</reference>
<dbReference type="PROSITE" id="PS50088">
    <property type="entry name" value="ANK_REPEAT"/>
    <property type="match status" value="4"/>
</dbReference>
<comment type="catalytic activity">
    <reaction evidence="8">
        <text>L-cysteinyl-[protein] + hexadecanoyl-CoA = S-hexadecanoyl-L-cysteinyl-[protein] + CoA</text>
        <dbReference type="Rhea" id="RHEA:36683"/>
        <dbReference type="Rhea" id="RHEA-COMP:10131"/>
        <dbReference type="Rhea" id="RHEA-COMP:11032"/>
        <dbReference type="ChEBI" id="CHEBI:29950"/>
        <dbReference type="ChEBI" id="CHEBI:57287"/>
        <dbReference type="ChEBI" id="CHEBI:57379"/>
        <dbReference type="ChEBI" id="CHEBI:74151"/>
        <dbReference type="EC" id="2.3.1.225"/>
    </reaction>
</comment>
<feature type="repeat" description="ANK" evidence="7">
    <location>
        <begin position="176"/>
        <end position="208"/>
    </location>
</feature>
<proteinExistence type="evidence at transcript level"/>
<feature type="transmembrane region" description="Helical" evidence="8">
    <location>
        <begin position="258"/>
        <end position="276"/>
    </location>
</feature>
<dbReference type="AlphaFoldDB" id="A0A6F9DXN8"/>
<dbReference type="EC" id="2.3.1.225" evidence="8"/>
<sequence>MTTTQDDHSGWDIVKATQYGVYSRCKELVENGYDVRTPDADNITLLHWAAINNRVEIARYYISMGAVVDVLGGDLMATPLHWAIREGHLSMVVLLLKSGADAGVRDAEGCAAIHVAVQCGHTTIVSYLIAKGSDPDLYDANGKTPLMWATWRTYGVDPTRTLLSLYAGVNMKDLSQHNTPLHWACLAQNTNVIMLLVQAGADLDAKNNRGETPLDIARVKKNVWISSRLQLLRKEKGLDAGNSYIQKTIANKTVRERFMIGLAFFVMFAIGFIFELSTPSWLIKAALFVICYLIVYGVSVLVITHNEITHILPLAISLATKFWVYVTSFFYFWPFVYSILGKFFFLTCTPAMWYFFYKALSTDPGIISVQEDQKKRMIVHLAETEGLKMDNICSTCMIAKPLRSKHCAVTNKCIAKFDHYCPWVFNAVGAGNHLYFIAYLCFLLGMLSWNVYAVFLYWEHGCRSTDDLVGMEHLWHVVQCSPWVMWIFVNVLFHLLWVCVLLTCQMYQIAWLGVTTNERMNAGRYHHFHTSQHGHLEKSPFDRGFINNMADFFQCTCFGILHPVNIDWKTRMEFGKEFADVTVHKVHENV</sequence>
<evidence type="ECO:0000256" key="3">
    <source>
        <dbReference type="ARBA" id="ARBA00022737"/>
    </source>
</evidence>
<evidence type="ECO:0000256" key="5">
    <source>
        <dbReference type="ARBA" id="ARBA00023043"/>
    </source>
</evidence>
<evidence type="ECO:0000256" key="2">
    <source>
        <dbReference type="ARBA" id="ARBA00022692"/>
    </source>
</evidence>
<feature type="repeat" description="ANK" evidence="7">
    <location>
        <begin position="41"/>
        <end position="73"/>
    </location>
</feature>
<keyword evidence="6 8" id="KW-0472">Membrane</keyword>
<dbReference type="InterPro" id="IPR036770">
    <property type="entry name" value="Ankyrin_rpt-contain_sf"/>
</dbReference>
<accession>A0A6F9DXN8</accession>
<comment type="domain">
    <text evidence="8">The DHHC domain is required for palmitoyltransferase activity.</text>
</comment>
<feature type="transmembrane region" description="Helical" evidence="8">
    <location>
        <begin position="311"/>
        <end position="333"/>
    </location>
</feature>
<protein>
    <recommendedName>
        <fullName evidence="8">Palmitoyltransferase</fullName>
        <ecNumber evidence="8">2.3.1.225</ecNumber>
    </recommendedName>
</protein>
<gene>
    <name evidence="10" type="primary">Zdhhc17-001</name>
</gene>
<evidence type="ECO:0000256" key="1">
    <source>
        <dbReference type="ARBA" id="ARBA00004141"/>
    </source>
</evidence>
<evidence type="ECO:0000256" key="8">
    <source>
        <dbReference type="RuleBase" id="RU079119"/>
    </source>
</evidence>
<organism evidence="10">
    <name type="scientific">Phallusia mammillata</name>
    <dbReference type="NCBI Taxonomy" id="59560"/>
    <lineage>
        <taxon>Eukaryota</taxon>
        <taxon>Metazoa</taxon>
        <taxon>Chordata</taxon>
        <taxon>Tunicata</taxon>
        <taxon>Ascidiacea</taxon>
        <taxon>Phlebobranchia</taxon>
        <taxon>Ascidiidae</taxon>
        <taxon>Phallusia</taxon>
    </lineage>
</organism>
<dbReference type="GO" id="GO:0016020">
    <property type="term" value="C:membrane"/>
    <property type="evidence" value="ECO:0007669"/>
    <property type="project" value="UniProtKB-SubCell"/>
</dbReference>
<dbReference type="Pfam" id="PF00023">
    <property type="entry name" value="Ank"/>
    <property type="match status" value="1"/>
</dbReference>
<keyword evidence="2 8" id="KW-0812">Transmembrane</keyword>
<dbReference type="Pfam" id="PF12796">
    <property type="entry name" value="Ank_2"/>
    <property type="match status" value="2"/>
</dbReference>
<dbReference type="InterPro" id="IPR002110">
    <property type="entry name" value="Ankyrin_rpt"/>
</dbReference>
<feature type="transmembrane region" description="Helical" evidence="8">
    <location>
        <begin position="282"/>
        <end position="304"/>
    </location>
</feature>
<keyword evidence="5 7" id="KW-0040">ANK repeat</keyword>
<dbReference type="PANTHER" id="PTHR24161">
    <property type="entry name" value="ANK_REP_REGION DOMAIN-CONTAINING PROTEIN-RELATED"/>
    <property type="match status" value="1"/>
</dbReference>
<keyword evidence="8" id="KW-0012">Acyltransferase</keyword>
<feature type="repeat" description="ANK" evidence="7">
    <location>
        <begin position="75"/>
        <end position="107"/>
    </location>
</feature>
<feature type="transmembrane region" description="Helical" evidence="8">
    <location>
        <begin position="483"/>
        <end position="504"/>
    </location>
</feature>
<evidence type="ECO:0000256" key="6">
    <source>
        <dbReference type="ARBA" id="ARBA00023136"/>
    </source>
</evidence>
<name>A0A6F9DXN8_9ASCI</name>
<comment type="subcellular location">
    <subcellularLocation>
        <location evidence="1">Membrane</location>
        <topology evidence="1">Multi-pass membrane protein</topology>
    </subcellularLocation>
</comment>
<dbReference type="PROSITE" id="PS50216">
    <property type="entry name" value="DHHC"/>
    <property type="match status" value="1"/>
</dbReference>
<dbReference type="Gene3D" id="1.25.40.20">
    <property type="entry name" value="Ankyrin repeat-containing domain"/>
    <property type="match status" value="1"/>
</dbReference>
<keyword evidence="3" id="KW-0677">Repeat</keyword>
<keyword evidence="4 8" id="KW-1133">Transmembrane helix</keyword>
<dbReference type="SMART" id="SM00248">
    <property type="entry name" value="ANK"/>
    <property type="match status" value="5"/>
</dbReference>
<feature type="transmembrane region" description="Helical" evidence="8">
    <location>
        <begin position="434"/>
        <end position="458"/>
    </location>
</feature>
<feature type="domain" description="Palmitoyltransferase DHHC" evidence="9">
    <location>
        <begin position="390"/>
        <end position="521"/>
    </location>
</feature>
<dbReference type="GO" id="GO:0019706">
    <property type="term" value="F:protein-cysteine S-palmitoyltransferase activity"/>
    <property type="evidence" value="ECO:0007669"/>
    <property type="project" value="UniProtKB-EC"/>
</dbReference>